<name>A0A4R8GAF4_9RHOB</name>
<dbReference type="SUPFAM" id="SSF141130">
    <property type="entry name" value="Acetamidase/Formamidase-like"/>
    <property type="match status" value="1"/>
</dbReference>
<dbReference type="InterPro" id="IPR004304">
    <property type="entry name" value="FmdA_AmdA"/>
</dbReference>
<gene>
    <name evidence="1" type="ORF">EV657_103129</name>
</gene>
<dbReference type="GO" id="GO:0016811">
    <property type="term" value="F:hydrolase activity, acting on carbon-nitrogen (but not peptide) bonds, in linear amides"/>
    <property type="evidence" value="ECO:0007669"/>
    <property type="project" value="InterPro"/>
</dbReference>
<sequence>MLDPGVDRCLRRSGDARAVLLDLPPDCVSTRLGRQRLARPLVPGGSVAANRTRTVLSVLGAQFGALTPQDLAASEGTLLDVLCGALLQEADFDDGRMTPVQVMHFRRVTAATDTRLAMQDLPRAMSPGYFGGKIDNRRAGPGARIHLPVAVEGALRSIGEGHFSQGESNGIGLEMSLTGTIRLRLHKAGTDTVPEVRGLTAPVIETPEAWAIQSFGF</sequence>
<dbReference type="PANTHER" id="PTHR31891:SF1">
    <property type="entry name" value="FORMAMIDASE C869.04-RELATED"/>
    <property type="match status" value="1"/>
</dbReference>
<dbReference type="RefSeq" id="WP_166673634.1">
    <property type="nucleotide sequence ID" value="NZ_SOEB01000003.1"/>
</dbReference>
<dbReference type="PANTHER" id="PTHR31891">
    <property type="entry name" value="FORMAMIDASE C869.04-RELATED"/>
    <property type="match status" value="1"/>
</dbReference>
<dbReference type="Pfam" id="PF03069">
    <property type="entry name" value="FmdA_AmdA"/>
    <property type="match status" value="1"/>
</dbReference>
<protein>
    <submittedName>
        <fullName evidence="1">Acetamidase/formamidase family protein</fullName>
    </submittedName>
</protein>
<evidence type="ECO:0000313" key="1">
    <source>
        <dbReference type="EMBL" id="TDX32558.1"/>
    </source>
</evidence>
<accession>A0A4R8GAF4</accession>
<dbReference type="Proteomes" id="UP000295484">
    <property type="component" value="Unassembled WGS sequence"/>
</dbReference>
<organism evidence="1 2">
    <name type="scientific">Rhodovulum visakhapatnamense</name>
    <dbReference type="NCBI Taxonomy" id="364297"/>
    <lineage>
        <taxon>Bacteria</taxon>
        <taxon>Pseudomonadati</taxon>
        <taxon>Pseudomonadota</taxon>
        <taxon>Alphaproteobacteria</taxon>
        <taxon>Rhodobacterales</taxon>
        <taxon>Paracoccaceae</taxon>
        <taxon>Rhodovulum</taxon>
    </lineage>
</organism>
<dbReference type="EMBL" id="SOEB01000003">
    <property type="protein sequence ID" value="TDX32558.1"/>
    <property type="molecule type" value="Genomic_DNA"/>
</dbReference>
<evidence type="ECO:0000313" key="2">
    <source>
        <dbReference type="Proteomes" id="UP000295484"/>
    </source>
</evidence>
<reference evidence="1 2" key="1">
    <citation type="submission" date="2019-03" db="EMBL/GenBank/DDBJ databases">
        <title>Genomic Encyclopedia of Type Strains, Phase IV (KMG-IV): sequencing the most valuable type-strain genomes for metagenomic binning, comparative biology and taxonomic classification.</title>
        <authorList>
            <person name="Goeker M."/>
        </authorList>
    </citation>
    <scope>NUCLEOTIDE SEQUENCE [LARGE SCALE GENOMIC DNA]</scope>
    <source>
        <strain evidence="1 2">JA181</strain>
    </source>
</reference>
<dbReference type="AlphaFoldDB" id="A0A4R8GAF4"/>
<comment type="caution">
    <text evidence="1">The sequence shown here is derived from an EMBL/GenBank/DDBJ whole genome shotgun (WGS) entry which is preliminary data.</text>
</comment>
<dbReference type="Gene3D" id="2.60.120.580">
    <property type="entry name" value="Acetamidase/Formamidase-like domains"/>
    <property type="match status" value="1"/>
</dbReference>
<proteinExistence type="predicted"/>